<name>A0A511YFZ9_9FLAO</name>
<reference evidence="1 2" key="1">
    <citation type="submission" date="2019-07" db="EMBL/GenBank/DDBJ databases">
        <title>Whole genome shotgun sequence of Chryseobacterium lathyri NBRC 105250.</title>
        <authorList>
            <person name="Hosoyama A."/>
            <person name="Uohara A."/>
            <person name="Ohji S."/>
            <person name="Ichikawa N."/>
        </authorList>
    </citation>
    <scope>NUCLEOTIDE SEQUENCE [LARGE SCALE GENOMIC DNA]</scope>
    <source>
        <strain evidence="1 2">NBRC 105250</strain>
    </source>
</reference>
<sequence>MKQTLQKVEDLLSNALVKQLADQGHRLTGSLENSILNSSRVIDGKNRSELFGFALDYAQDLENGTKKFGKDHVRDLYKYFILRGLNNIQAMEAAVLTNKRHRAEGMPTLASARFSKTGERKKFIQNTWRENEQKVDSIVDQGTDSFFDELYNNQKSETL</sequence>
<dbReference type="OrthoDB" id="1268489at2"/>
<dbReference type="RefSeq" id="WP_111960127.1">
    <property type="nucleotide sequence ID" value="NZ_BJYI01000026.1"/>
</dbReference>
<accession>A0A511YFZ9</accession>
<dbReference type="EMBL" id="BJYI01000026">
    <property type="protein sequence ID" value="GEN74086.1"/>
    <property type="molecule type" value="Genomic_DNA"/>
</dbReference>
<organism evidence="1 2">
    <name type="scientific">Chryseobacterium lathyri</name>
    <dbReference type="NCBI Taxonomy" id="395933"/>
    <lineage>
        <taxon>Bacteria</taxon>
        <taxon>Pseudomonadati</taxon>
        <taxon>Bacteroidota</taxon>
        <taxon>Flavobacteriia</taxon>
        <taxon>Flavobacteriales</taxon>
        <taxon>Weeksellaceae</taxon>
        <taxon>Chryseobacterium group</taxon>
        <taxon>Chryseobacterium</taxon>
    </lineage>
</organism>
<dbReference type="AlphaFoldDB" id="A0A511YFZ9"/>
<proteinExistence type="predicted"/>
<evidence type="ECO:0000313" key="1">
    <source>
        <dbReference type="EMBL" id="GEN74086.1"/>
    </source>
</evidence>
<dbReference type="Proteomes" id="UP000321150">
    <property type="component" value="Unassembled WGS sequence"/>
</dbReference>
<comment type="caution">
    <text evidence="1">The sequence shown here is derived from an EMBL/GenBank/DDBJ whole genome shotgun (WGS) entry which is preliminary data.</text>
</comment>
<evidence type="ECO:0000313" key="2">
    <source>
        <dbReference type="Proteomes" id="UP000321150"/>
    </source>
</evidence>
<gene>
    <name evidence="1" type="ORF">CLA01_41580</name>
</gene>
<protein>
    <submittedName>
        <fullName evidence="1">Uncharacterized protein</fullName>
    </submittedName>
</protein>